<sequence length="145" mass="15733">MHSLPLQHKLLPVPDLHPLCVSIIPEEYGSATTSSGFIFTAGRIGSISPPFPRSENLKNRASSSIVTIFASSLIFSAKLESVITSLAFETASCLAIFNRGVERICGGDDGAEEGRRRARGSNRSRTWCARNGRRLLPPTPSYLTD</sequence>
<accession>A0AAV2FA39</accession>
<proteinExistence type="predicted"/>
<organism evidence="1 2">
    <name type="scientific">Linum trigynum</name>
    <dbReference type="NCBI Taxonomy" id="586398"/>
    <lineage>
        <taxon>Eukaryota</taxon>
        <taxon>Viridiplantae</taxon>
        <taxon>Streptophyta</taxon>
        <taxon>Embryophyta</taxon>
        <taxon>Tracheophyta</taxon>
        <taxon>Spermatophyta</taxon>
        <taxon>Magnoliopsida</taxon>
        <taxon>eudicotyledons</taxon>
        <taxon>Gunneridae</taxon>
        <taxon>Pentapetalae</taxon>
        <taxon>rosids</taxon>
        <taxon>fabids</taxon>
        <taxon>Malpighiales</taxon>
        <taxon>Linaceae</taxon>
        <taxon>Linum</taxon>
    </lineage>
</organism>
<protein>
    <submittedName>
        <fullName evidence="1">Uncharacterized protein</fullName>
    </submittedName>
</protein>
<name>A0AAV2FA39_9ROSI</name>
<dbReference type="AlphaFoldDB" id="A0AAV2FA39"/>
<reference evidence="1 2" key="1">
    <citation type="submission" date="2024-04" db="EMBL/GenBank/DDBJ databases">
        <authorList>
            <person name="Fracassetti M."/>
        </authorList>
    </citation>
    <scope>NUCLEOTIDE SEQUENCE [LARGE SCALE GENOMIC DNA]</scope>
</reference>
<evidence type="ECO:0000313" key="1">
    <source>
        <dbReference type="EMBL" id="CAL1395126.1"/>
    </source>
</evidence>
<evidence type="ECO:0000313" key="2">
    <source>
        <dbReference type="Proteomes" id="UP001497516"/>
    </source>
</evidence>
<keyword evidence="2" id="KW-1185">Reference proteome</keyword>
<gene>
    <name evidence="1" type="ORF">LTRI10_LOCUS35580</name>
</gene>
<dbReference type="Proteomes" id="UP001497516">
    <property type="component" value="Chromosome 6"/>
</dbReference>
<dbReference type="EMBL" id="OZ034819">
    <property type="protein sequence ID" value="CAL1395126.1"/>
    <property type="molecule type" value="Genomic_DNA"/>
</dbReference>